<evidence type="ECO:0000313" key="2">
    <source>
        <dbReference type="EMBL" id="MBB5987108.1"/>
    </source>
</evidence>
<dbReference type="Proteomes" id="UP001138540">
    <property type="component" value="Unassembled WGS sequence"/>
</dbReference>
<dbReference type="InterPro" id="IPR004045">
    <property type="entry name" value="Glutathione_S-Trfase_N"/>
</dbReference>
<dbReference type="Gene3D" id="1.20.1050.10">
    <property type="match status" value="1"/>
</dbReference>
<name>A0ABR6NIK8_9SPHN</name>
<accession>A0ABR6NIK8</accession>
<evidence type="ECO:0000313" key="3">
    <source>
        <dbReference type="Proteomes" id="UP001138540"/>
    </source>
</evidence>
<dbReference type="RefSeq" id="WP_184155372.1">
    <property type="nucleotide sequence ID" value="NZ_JACHKA010000001.1"/>
</dbReference>
<dbReference type="SUPFAM" id="SSF47616">
    <property type="entry name" value="GST C-terminal domain-like"/>
    <property type="match status" value="1"/>
</dbReference>
<sequence length="203" mass="22880">MRLHWSPRSPYVRKVVILAHELGLYSRIDRVRSVAVTTQPNPAIMADNPLNKIPTLVLEDGRALFDSRVICEFLVGLSRGSSFLRRDEGYYDTLRWQALGDGMLDLMIAWRGEQLRPEAIRSDAHVAAFAIKLDRALAVLEEEVPALEMARFDLGHIAIGCALAYADFRFGDRQWQAAHPALANWQREFEARPSALAAPIIDD</sequence>
<dbReference type="Gene3D" id="3.40.30.10">
    <property type="entry name" value="Glutaredoxin"/>
    <property type="match status" value="1"/>
</dbReference>
<dbReference type="CDD" id="cd03205">
    <property type="entry name" value="GST_C_6"/>
    <property type="match status" value="1"/>
</dbReference>
<keyword evidence="3" id="KW-1185">Reference proteome</keyword>
<dbReference type="SUPFAM" id="SSF52833">
    <property type="entry name" value="Thioredoxin-like"/>
    <property type="match status" value="1"/>
</dbReference>
<evidence type="ECO:0000259" key="1">
    <source>
        <dbReference type="PROSITE" id="PS50404"/>
    </source>
</evidence>
<protein>
    <submittedName>
        <fullName evidence="2">Glutathione S-transferase</fullName>
    </submittedName>
</protein>
<comment type="caution">
    <text evidence="2">The sequence shown here is derived from an EMBL/GenBank/DDBJ whole genome shotgun (WGS) entry which is preliminary data.</text>
</comment>
<dbReference type="EMBL" id="JACHKA010000001">
    <property type="protein sequence ID" value="MBB5987108.1"/>
    <property type="molecule type" value="Genomic_DNA"/>
</dbReference>
<dbReference type="Pfam" id="PF13409">
    <property type="entry name" value="GST_N_2"/>
    <property type="match status" value="1"/>
</dbReference>
<organism evidence="2 3">
    <name type="scientific">Sphingobium lignivorans</name>
    <dbReference type="NCBI Taxonomy" id="2735886"/>
    <lineage>
        <taxon>Bacteria</taxon>
        <taxon>Pseudomonadati</taxon>
        <taxon>Pseudomonadota</taxon>
        <taxon>Alphaproteobacteria</taxon>
        <taxon>Sphingomonadales</taxon>
        <taxon>Sphingomonadaceae</taxon>
        <taxon>Sphingobium</taxon>
    </lineage>
</organism>
<proteinExistence type="predicted"/>
<dbReference type="PANTHER" id="PTHR44051:SF8">
    <property type="entry name" value="GLUTATHIONE S-TRANSFERASE GSTA"/>
    <property type="match status" value="1"/>
</dbReference>
<dbReference type="Pfam" id="PF13410">
    <property type="entry name" value="GST_C_2"/>
    <property type="match status" value="1"/>
</dbReference>
<dbReference type="InterPro" id="IPR036249">
    <property type="entry name" value="Thioredoxin-like_sf"/>
</dbReference>
<gene>
    <name evidence="2" type="ORF">HNP60_003082</name>
</gene>
<dbReference type="InterPro" id="IPR036282">
    <property type="entry name" value="Glutathione-S-Trfase_C_sf"/>
</dbReference>
<dbReference type="PROSITE" id="PS50404">
    <property type="entry name" value="GST_NTER"/>
    <property type="match status" value="1"/>
</dbReference>
<dbReference type="PANTHER" id="PTHR44051">
    <property type="entry name" value="GLUTATHIONE S-TRANSFERASE-RELATED"/>
    <property type="match status" value="1"/>
</dbReference>
<dbReference type="CDD" id="cd03049">
    <property type="entry name" value="GST_N_3"/>
    <property type="match status" value="1"/>
</dbReference>
<reference evidence="2 3" key="1">
    <citation type="submission" date="2020-08" db="EMBL/GenBank/DDBJ databases">
        <title>Exploring microbial biodiversity for novel pathways involved in the catabolism of aromatic compounds derived from lignin.</title>
        <authorList>
            <person name="Elkins J."/>
        </authorList>
    </citation>
    <scope>NUCLEOTIDE SEQUENCE [LARGE SCALE GENOMIC DNA]</scope>
    <source>
        <strain evidence="2 3">B1D3A</strain>
    </source>
</reference>
<feature type="domain" description="GST N-terminal" evidence="1">
    <location>
        <begin position="1"/>
        <end position="82"/>
    </location>
</feature>